<keyword evidence="2" id="KW-1185">Reference proteome</keyword>
<reference evidence="1 2" key="1">
    <citation type="journal article" name="Sci. Rep.">
        <title>Genome-scale phylogenetic analyses confirm Olpidium as the closest living zoosporic fungus to the non-flagellated, terrestrial fungi.</title>
        <authorList>
            <person name="Chang Y."/>
            <person name="Rochon D."/>
            <person name="Sekimoto S."/>
            <person name="Wang Y."/>
            <person name="Chovatia M."/>
            <person name="Sandor L."/>
            <person name="Salamov A."/>
            <person name="Grigoriev I.V."/>
            <person name="Stajich J.E."/>
            <person name="Spatafora J.W."/>
        </authorList>
    </citation>
    <scope>NUCLEOTIDE SEQUENCE [LARGE SCALE GENOMIC DNA]</scope>
    <source>
        <strain evidence="1">S191</strain>
    </source>
</reference>
<comment type="caution">
    <text evidence="1">The sequence shown here is derived from an EMBL/GenBank/DDBJ whole genome shotgun (WGS) entry which is preliminary data.</text>
</comment>
<accession>A0A8H7ZZ44</accession>
<proteinExistence type="predicted"/>
<dbReference type="AlphaFoldDB" id="A0A8H7ZZ44"/>
<sequence length="236" mass="26772">METMCGRPSKAQALKVNQPGPHTHLVPYRLKVLLLPDSLDKVVRTALFFDHLTSLHTEHPDHFMALLSVSTTFHHRHDHVLGGHERQFFSNPAVDDRLVDYEAVGYVVEKGKDGVGGEECLRDRNTPRPLQPLRGGRLHRILNQGHLMSRQSAHALTPHGVPLVRHGRAADLLLLIWLLHLLQMRQKAQVGRDLVRRGAERTQSAEDVRVDFAAVCLARYRIRVRKSGHSRDEPVE</sequence>
<dbReference type="EMBL" id="JAEFCI010002768">
    <property type="protein sequence ID" value="KAG5462012.1"/>
    <property type="molecule type" value="Genomic_DNA"/>
</dbReference>
<gene>
    <name evidence="1" type="ORF">BJ554DRAFT_5708</name>
</gene>
<organism evidence="1 2">
    <name type="scientific">Olpidium bornovanus</name>
    <dbReference type="NCBI Taxonomy" id="278681"/>
    <lineage>
        <taxon>Eukaryota</taxon>
        <taxon>Fungi</taxon>
        <taxon>Fungi incertae sedis</taxon>
        <taxon>Olpidiomycota</taxon>
        <taxon>Olpidiomycotina</taxon>
        <taxon>Olpidiomycetes</taxon>
        <taxon>Olpidiales</taxon>
        <taxon>Olpidiaceae</taxon>
        <taxon>Olpidium</taxon>
    </lineage>
</organism>
<protein>
    <submittedName>
        <fullName evidence="1">Uncharacterized protein</fullName>
    </submittedName>
</protein>
<evidence type="ECO:0000313" key="2">
    <source>
        <dbReference type="Proteomes" id="UP000673691"/>
    </source>
</evidence>
<dbReference type="Proteomes" id="UP000673691">
    <property type="component" value="Unassembled WGS sequence"/>
</dbReference>
<evidence type="ECO:0000313" key="1">
    <source>
        <dbReference type="EMBL" id="KAG5462012.1"/>
    </source>
</evidence>
<name>A0A8H7ZZ44_9FUNG</name>